<reference evidence="1 2" key="1">
    <citation type="journal article" date="2017" name="Nature">
        <title>The Apostasia genome and the evolution of orchids.</title>
        <authorList>
            <person name="Zhang G.Q."/>
            <person name="Liu K.W."/>
            <person name="Li Z."/>
            <person name="Lohaus R."/>
            <person name="Hsiao Y.Y."/>
            <person name="Niu S.C."/>
            <person name="Wang J.Y."/>
            <person name="Lin Y.C."/>
            <person name="Xu Q."/>
            <person name="Chen L.J."/>
            <person name="Yoshida K."/>
            <person name="Fujiwara S."/>
            <person name="Wang Z.W."/>
            <person name="Zhang Y.Q."/>
            <person name="Mitsuda N."/>
            <person name="Wang M."/>
            <person name="Liu G.H."/>
            <person name="Pecoraro L."/>
            <person name="Huang H.X."/>
            <person name="Xiao X.J."/>
            <person name="Lin M."/>
            <person name="Wu X.Y."/>
            <person name="Wu W.L."/>
            <person name="Chen Y.Y."/>
            <person name="Chang S.B."/>
            <person name="Sakamoto S."/>
            <person name="Ohme-Takagi M."/>
            <person name="Yagi M."/>
            <person name="Zeng S.J."/>
            <person name="Shen C.Y."/>
            <person name="Yeh C.M."/>
            <person name="Luo Y.B."/>
            <person name="Tsai W.C."/>
            <person name="Van de Peer Y."/>
            <person name="Liu Z.J."/>
        </authorList>
    </citation>
    <scope>NUCLEOTIDE SEQUENCE [LARGE SCALE GENOMIC DNA]</scope>
    <source>
        <strain evidence="2">cv. Shenzhen</strain>
        <tissue evidence="1">Stem</tissue>
    </source>
</reference>
<evidence type="ECO:0000313" key="1">
    <source>
        <dbReference type="EMBL" id="PKA49835.1"/>
    </source>
</evidence>
<sequence length="133" mass="15175">MEKQNGEEPAGVLRSSIALLQERFRQLQREKEVREEREKTRFAAITEASRRSTPATPARRFLPSELVDPSRLLMTMRHVYYFSFLEKHGERQEPEGSQATVSFTRPWPARELALLSSNGCGDGGDDVDTSLHL</sequence>
<dbReference type="PANTHER" id="PTHR34570:SF12">
    <property type="entry name" value="EXPRESSED PROTEIN"/>
    <property type="match status" value="1"/>
</dbReference>
<dbReference type="AlphaFoldDB" id="A0A2I0A2R0"/>
<accession>A0A2I0A2R0</accession>
<evidence type="ECO:0000313" key="2">
    <source>
        <dbReference type="Proteomes" id="UP000236161"/>
    </source>
</evidence>
<organism evidence="1 2">
    <name type="scientific">Apostasia shenzhenica</name>
    <dbReference type="NCBI Taxonomy" id="1088818"/>
    <lineage>
        <taxon>Eukaryota</taxon>
        <taxon>Viridiplantae</taxon>
        <taxon>Streptophyta</taxon>
        <taxon>Embryophyta</taxon>
        <taxon>Tracheophyta</taxon>
        <taxon>Spermatophyta</taxon>
        <taxon>Magnoliopsida</taxon>
        <taxon>Liliopsida</taxon>
        <taxon>Asparagales</taxon>
        <taxon>Orchidaceae</taxon>
        <taxon>Apostasioideae</taxon>
        <taxon>Apostasia</taxon>
    </lineage>
</organism>
<dbReference type="EMBL" id="KZ452037">
    <property type="protein sequence ID" value="PKA49835.1"/>
    <property type="molecule type" value="Genomic_DNA"/>
</dbReference>
<proteinExistence type="predicted"/>
<name>A0A2I0A2R0_9ASPA</name>
<protein>
    <submittedName>
        <fullName evidence="1">Uncharacterized protein</fullName>
    </submittedName>
</protein>
<keyword evidence="2" id="KW-1185">Reference proteome</keyword>
<gene>
    <name evidence="1" type="ORF">AXF42_Ash004377</name>
</gene>
<dbReference type="PANTHER" id="PTHR34570">
    <property type="entry name" value="OS03G0593100 PROTEIN"/>
    <property type="match status" value="1"/>
</dbReference>
<dbReference type="Proteomes" id="UP000236161">
    <property type="component" value="Unassembled WGS sequence"/>
</dbReference>